<name>A0AAV4LHN3_9BACL</name>
<dbReference type="Proteomes" id="UP001057291">
    <property type="component" value="Unassembled WGS sequence"/>
</dbReference>
<evidence type="ECO:0000313" key="1">
    <source>
        <dbReference type="EMBL" id="GIM47158.1"/>
    </source>
</evidence>
<accession>A0AAV4LHN3</accession>
<dbReference type="EMBL" id="BOQE01000001">
    <property type="protein sequence ID" value="GIM47158.1"/>
    <property type="molecule type" value="Genomic_DNA"/>
</dbReference>
<proteinExistence type="predicted"/>
<dbReference type="AlphaFoldDB" id="A0AAV4LHN3"/>
<gene>
    <name evidence="1" type="ORF">DNHGIG_27070</name>
</gene>
<sequence length="59" mass="7111">MGKCFALMLREGRLAWNLNHMLRDDLQSRYYAQSIYPLPDKKETRRPPKSLFHAKHMSY</sequence>
<evidence type="ECO:0000313" key="2">
    <source>
        <dbReference type="Proteomes" id="UP001057291"/>
    </source>
</evidence>
<organism evidence="1 2">
    <name type="scientific">Collibacillus ludicampi</name>
    <dbReference type="NCBI Taxonomy" id="2771369"/>
    <lineage>
        <taxon>Bacteria</taxon>
        <taxon>Bacillati</taxon>
        <taxon>Bacillota</taxon>
        <taxon>Bacilli</taxon>
        <taxon>Bacillales</taxon>
        <taxon>Alicyclobacillaceae</taxon>
        <taxon>Collibacillus</taxon>
    </lineage>
</organism>
<protein>
    <submittedName>
        <fullName evidence="1">Uncharacterized protein</fullName>
    </submittedName>
</protein>
<comment type="caution">
    <text evidence="1">The sequence shown here is derived from an EMBL/GenBank/DDBJ whole genome shotgun (WGS) entry which is preliminary data.</text>
</comment>
<keyword evidence="2" id="KW-1185">Reference proteome</keyword>
<reference evidence="1" key="1">
    <citation type="journal article" date="2023" name="Int. J. Syst. Evol. Microbiol.">
        <title>Collibacillus ludicampi gen. nov., sp. nov., a new soil bacterium of the family Alicyclobacillaceae.</title>
        <authorList>
            <person name="Jojima T."/>
            <person name="Ioku Y."/>
            <person name="Fukuta Y."/>
            <person name="Shirasaka N."/>
            <person name="Matsumura Y."/>
            <person name="Mori M."/>
        </authorList>
    </citation>
    <scope>NUCLEOTIDE SEQUENCE</scope>
    <source>
        <strain evidence="1">TP075</strain>
    </source>
</reference>